<organism evidence="1">
    <name type="scientific">marine metagenome</name>
    <dbReference type="NCBI Taxonomy" id="408172"/>
    <lineage>
        <taxon>unclassified sequences</taxon>
        <taxon>metagenomes</taxon>
        <taxon>ecological metagenomes</taxon>
    </lineage>
</organism>
<dbReference type="AlphaFoldDB" id="A0A382VNN7"/>
<evidence type="ECO:0008006" key="2">
    <source>
        <dbReference type="Google" id="ProtNLM"/>
    </source>
</evidence>
<feature type="non-terminal residue" evidence="1">
    <location>
        <position position="83"/>
    </location>
</feature>
<gene>
    <name evidence="1" type="ORF">METZ01_LOCUS400976</name>
</gene>
<evidence type="ECO:0000313" key="1">
    <source>
        <dbReference type="EMBL" id="SVD48122.1"/>
    </source>
</evidence>
<reference evidence="1" key="1">
    <citation type="submission" date="2018-05" db="EMBL/GenBank/DDBJ databases">
        <authorList>
            <person name="Lanie J.A."/>
            <person name="Ng W.-L."/>
            <person name="Kazmierczak K.M."/>
            <person name="Andrzejewski T.M."/>
            <person name="Davidsen T.M."/>
            <person name="Wayne K.J."/>
            <person name="Tettelin H."/>
            <person name="Glass J.I."/>
            <person name="Rusch D."/>
            <person name="Podicherti R."/>
            <person name="Tsui H.-C.T."/>
            <person name="Winkler M.E."/>
        </authorList>
    </citation>
    <scope>NUCLEOTIDE SEQUENCE</scope>
</reference>
<name>A0A382VNN7_9ZZZZ</name>
<accession>A0A382VNN7</accession>
<sequence length="83" mass="9202">MINRTLLLRMCVGFLLVLGPVHSKSAEPTKKKLQIFILAGQSNMVGHANPHTIGTLYHSDDAKDERLIQMVFKNRSGLSTKAL</sequence>
<proteinExistence type="predicted"/>
<protein>
    <recommendedName>
        <fullName evidence="2">Sialate O-acetylesterase domain-containing protein</fullName>
    </recommendedName>
</protein>
<dbReference type="EMBL" id="UINC01153414">
    <property type="protein sequence ID" value="SVD48122.1"/>
    <property type="molecule type" value="Genomic_DNA"/>
</dbReference>